<dbReference type="CDD" id="cd22931">
    <property type="entry name" value="HFD_TAF6"/>
    <property type="match status" value="1"/>
</dbReference>
<protein>
    <recommendedName>
        <fullName evidence="7">TATA box binding protein associated factor (TAF) histone-like fold domain-containing protein</fullName>
    </recommendedName>
</protein>
<evidence type="ECO:0000256" key="1">
    <source>
        <dbReference type="ARBA" id="ARBA00004123"/>
    </source>
</evidence>
<feature type="compositionally biased region" description="Basic and acidic residues" evidence="6">
    <location>
        <begin position="501"/>
        <end position="511"/>
    </location>
</feature>
<dbReference type="InterPro" id="IPR037796">
    <property type="entry name" value="TAF6"/>
</dbReference>
<feature type="region of interest" description="Disordered" evidence="6">
    <location>
        <begin position="163"/>
        <end position="216"/>
    </location>
</feature>
<sequence length="647" mass="71765">MATTTPKDFTHLSAASIQTIAEAFGFVISDDVAKAFAPDVEYRLRDIIQEALKCTKRSRRNVLTTEDINAALRIRMCEPLYGFPSNMPSQEFVKVKGTNDVFYTYDEELDVNKLLSEPLPPPSIAINVVPHWLAIDGVQPLIPENPSLDSQIYYQERAKEREETLAKAKAKKPTVTGPPPLPSATEGGEKGGDEAGEKKEGDAQQHLQQQQQKEQGKFAPVVQHVLSRELQVYFDRITALLRGGGGANDEERGLLNAAIGTLQTDAGLANLIPYFAKFISTEVQTNLRNLRKLLAMMRAIEALVQNPTANLELYLHQLMPSVLTCIVAKRLSENPEKDNHWQLRVLASKTVAEICECYGEEYATLQPRVTATLQKGLKATQSPLPTIFGALVGLSSLGPRVIETVVCPELDRIVQRAEDILSNTEKSILALGNKNEQNLTEEERTSREEKMYERLCAEKVLEAVELATDVLHERELADQREEAKRSALQNRVERMLARVRETKRAEAEQATRRPSAGALPPIIKEALKDEAKETTKRMLEAAVKKEEEEEKEEDIQEGEPVLEKATKARGAKSSTAAEKKKKEAEEDKKKAEAEAATAASKKRKAKSKSPTPPPPKAGGRSSRRAVSKPPEEEVKPPPAKRSRRGGR</sequence>
<dbReference type="Gene3D" id="1.10.20.10">
    <property type="entry name" value="Histone, subunit A"/>
    <property type="match status" value="1"/>
</dbReference>
<dbReference type="CDD" id="cd08050">
    <property type="entry name" value="TAF6C"/>
    <property type="match status" value="1"/>
</dbReference>
<evidence type="ECO:0000313" key="8">
    <source>
        <dbReference type="EMBL" id="CCO14791.1"/>
    </source>
</evidence>
<feature type="compositionally biased region" description="Low complexity" evidence="6">
    <location>
        <begin position="204"/>
        <end position="213"/>
    </location>
</feature>
<dbReference type="PANTHER" id="PTHR10221:SF9">
    <property type="entry name" value="TRANSCRIPTION INITIATION FACTOR TFIID SUBUNIT 6"/>
    <property type="match status" value="1"/>
</dbReference>
<feature type="region of interest" description="Disordered" evidence="6">
    <location>
        <begin position="501"/>
        <end position="523"/>
    </location>
</feature>
<dbReference type="STRING" id="41875.K8EAL0"/>
<proteinExistence type="inferred from homology"/>
<dbReference type="InterPro" id="IPR004823">
    <property type="entry name" value="TAF_TATA-bd_Histone-like_dom"/>
</dbReference>
<reference evidence="8 9" key="1">
    <citation type="submission" date="2011-10" db="EMBL/GenBank/DDBJ databases">
        <authorList>
            <person name="Genoscope - CEA"/>
        </authorList>
    </citation>
    <scope>NUCLEOTIDE SEQUENCE [LARGE SCALE GENOMIC DNA]</scope>
    <source>
        <strain evidence="8 9">RCC 1105</strain>
    </source>
</reference>
<accession>K8EAL0</accession>
<dbReference type="InterPro" id="IPR016024">
    <property type="entry name" value="ARM-type_fold"/>
</dbReference>
<evidence type="ECO:0000313" key="9">
    <source>
        <dbReference type="Proteomes" id="UP000198341"/>
    </source>
</evidence>
<evidence type="ECO:0000256" key="3">
    <source>
        <dbReference type="ARBA" id="ARBA00023015"/>
    </source>
</evidence>
<dbReference type="SMART" id="SM00803">
    <property type="entry name" value="TAF"/>
    <property type="match status" value="1"/>
</dbReference>
<dbReference type="InterPro" id="IPR009072">
    <property type="entry name" value="Histone-fold"/>
</dbReference>
<comment type="subcellular location">
    <subcellularLocation>
        <location evidence="1">Nucleus</location>
    </subcellularLocation>
</comment>
<evidence type="ECO:0000259" key="7">
    <source>
        <dbReference type="SMART" id="SM00803"/>
    </source>
</evidence>
<dbReference type="GO" id="GO:0051123">
    <property type="term" value="P:RNA polymerase II preinitiation complex assembly"/>
    <property type="evidence" value="ECO:0007669"/>
    <property type="project" value="TreeGrafter"/>
</dbReference>
<dbReference type="eggNOG" id="KOG2549">
    <property type="taxonomic scope" value="Eukaryota"/>
</dbReference>
<comment type="similarity">
    <text evidence="2">Belongs to the TAF6 family.</text>
</comment>
<dbReference type="SUPFAM" id="SSF48371">
    <property type="entry name" value="ARM repeat"/>
    <property type="match status" value="1"/>
</dbReference>
<dbReference type="GO" id="GO:0046695">
    <property type="term" value="C:SLIK (SAGA-like) complex"/>
    <property type="evidence" value="ECO:0007669"/>
    <property type="project" value="InterPro"/>
</dbReference>
<dbReference type="InterPro" id="IPR046344">
    <property type="entry name" value="TAF6_C_sf"/>
</dbReference>
<dbReference type="InterPro" id="IPR011442">
    <property type="entry name" value="TAF6_C"/>
</dbReference>
<dbReference type="EMBL" id="FO082277">
    <property type="protein sequence ID" value="CCO14791.1"/>
    <property type="molecule type" value="Genomic_DNA"/>
</dbReference>
<evidence type="ECO:0000256" key="6">
    <source>
        <dbReference type="SAM" id="MobiDB-lite"/>
    </source>
</evidence>
<evidence type="ECO:0000256" key="4">
    <source>
        <dbReference type="ARBA" id="ARBA00023163"/>
    </source>
</evidence>
<keyword evidence="3" id="KW-0805">Transcription regulation</keyword>
<dbReference type="GO" id="GO:0005669">
    <property type="term" value="C:transcription factor TFIID complex"/>
    <property type="evidence" value="ECO:0007669"/>
    <property type="project" value="InterPro"/>
</dbReference>
<dbReference type="RefSeq" id="XP_007514551.1">
    <property type="nucleotide sequence ID" value="XM_007514489.1"/>
</dbReference>
<dbReference type="Pfam" id="PF02969">
    <property type="entry name" value="TAF"/>
    <property type="match status" value="1"/>
</dbReference>
<keyword evidence="9" id="KW-1185">Reference proteome</keyword>
<dbReference type="KEGG" id="bpg:Bathy02g05790"/>
<dbReference type="GO" id="GO:0016251">
    <property type="term" value="F:RNA polymerase II general transcription initiation factor activity"/>
    <property type="evidence" value="ECO:0007669"/>
    <property type="project" value="InterPro"/>
</dbReference>
<dbReference type="FunFam" id="1.25.40.770:FF:000001">
    <property type="entry name" value="Transcription initiation factor TFIID subunit 6"/>
    <property type="match status" value="1"/>
</dbReference>
<keyword evidence="5" id="KW-0539">Nucleus</keyword>
<evidence type="ECO:0000256" key="5">
    <source>
        <dbReference type="ARBA" id="ARBA00023242"/>
    </source>
</evidence>
<keyword evidence="4" id="KW-0804">Transcription</keyword>
<dbReference type="Proteomes" id="UP000198341">
    <property type="component" value="Chromosome 2"/>
</dbReference>
<feature type="compositionally biased region" description="Basic and acidic residues" evidence="6">
    <location>
        <begin position="187"/>
        <end position="203"/>
    </location>
</feature>
<feature type="region of interest" description="Disordered" evidence="6">
    <location>
        <begin position="542"/>
        <end position="647"/>
    </location>
</feature>
<dbReference type="SUPFAM" id="SSF47113">
    <property type="entry name" value="Histone-fold"/>
    <property type="match status" value="1"/>
</dbReference>
<dbReference type="OrthoDB" id="361039at2759"/>
<dbReference type="Gene3D" id="1.25.40.770">
    <property type="entry name" value="TAF6, C-terminal HEAT repeat domain"/>
    <property type="match status" value="1"/>
</dbReference>
<organism evidence="8 9">
    <name type="scientific">Bathycoccus prasinos</name>
    <dbReference type="NCBI Taxonomy" id="41875"/>
    <lineage>
        <taxon>Eukaryota</taxon>
        <taxon>Viridiplantae</taxon>
        <taxon>Chlorophyta</taxon>
        <taxon>Mamiellophyceae</taxon>
        <taxon>Mamiellales</taxon>
        <taxon>Bathycoccaceae</taxon>
        <taxon>Bathycoccus</taxon>
    </lineage>
</organism>
<dbReference type="GO" id="GO:0046982">
    <property type="term" value="F:protein heterodimerization activity"/>
    <property type="evidence" value="ECO:0007669"/>
    <property type="project" value="InterPro"/>
</dbReference>
<feature type="compositionally biased region" description="Basic and acidic residues" evidence="6">
    <location>
        <begin position="577"/>
        <end position="593"/>
    </location>
</feature>
<dbReference type="PANTHER" id="PTHR10221">
    <property type="entry name" value="TRANSCRIPTION INITIATION FACTOR TFIID SUBUNIT 6"/>
    <property type="match status" value="1"/>
</dbReference>
<evidence type="ECO:0000256" key="2">
    <source>
        <dbReference type="ARBA" id="ARBA00007688"/>
    </source>
</evidence>
<dbReference type="AlphaFoldDB" id="K8EAL0"/>
<dbReference type="GO" id="GO:0000124">
    <property type="term" value="C:SAGA complex"/>
    <property type="evidence" value="ECO:0007669"/>
    <property type="project" value="InterPro"/>
</dbReference>
<dbReference type="Pfam" id="PF07571">
    <property type="entry name" value="TAF6_C"/>
    <property type="match status" value="1"/>
</dbReference>
<dbReference type="GeneID" id="19017694"/>
<dbReference type="GO" id="GO:0003713">
    <property type="term" value="F:transcription coactivator activity"/>
    <property type="evidence" value="ECO:0007669"/>
    <property type="project" value="TreeGrafter"/>
</dbReference>
<feature type="compositionally biased region" description="Basic residues" evidence="6">
    <location>
        <begin position="638"/>
        <end position="647"/>
    </location>
</feature>
<feature type="domain" description="TATA box binding protein associated factor (TAF) histone-like fold" evidence="7">
    <location>
        <begin position="10"/>
        <end position="73"/>
    </location>
</feature>
<name>K8EAL0_9CHLO</name>
<gene>
    <name evidence="8" type="ORF">Bathy02g05790</name>
</gene>
<feature type="compositionally biased region" description="Acidic residues" evidence="6">
    <location>
        <begin position="547"/>
        <end position="557"/>
    </location>
</feature>